<evidence type="ECO:0000256" key="1">
    <source>
        <dbReference type="SAM" id="MobiDB-lite"/>
    </source>
</evidence>
<comment type="caution">
    <text evidence="3">The sequence shown here is derived from an EMBL/GenBank/DDBJ whole genome shotgun (WGS) entry which is preliminary data.</text>
</comment>
<accession>A0AAD8SAW7</accession>
<dbReference type="PRINTS" id="PR00625">
    <property type="entry name" value="JDOMAIN"/>
</dbReference>
<feature type="compositionally biased region" description="Basic and acidic residues" evidence="1">
    <location>
        <begin position="394"/>
        <end position="408"/>
    </location>
</feature>
<gene>
    <name evidence="3" type="ORF">QYE76_066464</name>
</gene>
<organism evidence="3 4">
    <name type="scientific">Lolium multiflorum</name>
    <name type="common">Italian ryegrass</name>
    <name type="synonym">Lolium perenne subsp. multiflorum</name>
    <dbReference type="NCBI Taxonomy" id="4521"/>
    <lineage>
        <taxon>Eukaryota</taxon>
        <taxon>Viridiplantae</taxon>
        <taxon>Streptophyta</taxon>
        <taxon>Embryophyta</taxon>
        <taxon>Tracheophyta</taxon>
        <taxon>Spermatophyta</taxon>
        <taxon>Magnoliopsida</taxon>
        <taxon>Liliopsida</taxon>
        <taxon>Poales</taxon>
        <taxon>Poaceae</taxon>
        <taxon>BOP clade</taxon>
        <taxon>Pooideae</taxon>
        <taxon>Poodae</taxon>
        <taxon>Poeae</taxon>
        <taxon>Poeae Chloroplast Group 2 (Poeae type)</taxon>
        <taxon>Loliodinae</taxon>
        <taxon>Loliinae</taxon>
        <taxon>Lolium</taxon>
    </lineage>
</organism>
<proteinExistence type="predicted"/>
<reference evidence="3" key="1">
    <citation type="submission" date="2023-07" db="EMBL/GenBank/DDBJ databases">
        <title>A chromosome-level genome assembly of Lolium multiflorum.</title>
        <authorList>
            <person name="Chen Y."/>
            <person name="Copetti D."/>
            <person name="Kolliker R."/>
            <person name="Studer B."/>
        </authorList>
    </citation>
    <scope>NUCLEOTIDE SEQUENCE</scope>
    <source>
        <strain evidence="3">02402/16</strain>
        <tissue evidence="3">Leaf</tissue>
    </source>
</reference>
<dbReference type="PANTHER" id="PTHR47374:SF5">
    <property type="entry name" value="J DOMAIN-CONTAINING PROTEIN"/>
    <property type="match status" value="1"/>
</dbReference>
<dbReference type="PANTHER" id="PTHR47374">
    <property type="entry name" value="ENDOSOME ANTIGEN-LIKE PROTEIN, PUTATIVE (DUF3444)-RELATED"/>
    <property type="match status" value="1"/>
</dbReference>
<dbReference type="GO" id="GO:0005783">
    <property type="term" value="C:endoplasmic reticulum"/>
    <property type="evidence" value="ECO:0007669"/>
    <property type="project" value="UniProtKB-ARBA"/>
</dbReference>
<dbReference type="InterPro" id="IPR024593">
    <property type="entry name" value="DUF3444"/>
</dbReference>
<feature type="region of interest" description="Disordered" evidence="1">
    <location>
        <begin position="313"/>
        <end position="338"/>
    </location>
</feature>
<dbReference type="SMART" id="SM00271">
    <property type="entry name" value="DnaJ"/>
    <property type="match status" value="1"/>
</dbReference>
<dbReference type="SUPFAM" id="SSF46565">
    <property type="entry name" value="Chaperone J-domain"/>
    <property type="match status" value="1"/>
</dbReference>
<evidence type="ECO:0000313" key="3">
    <source>
        <dbReference type="EMBL" id="KAK1648659.1"/>
    </source>
</evidence>
<name>A0AAD8SAW7_LOLMU</name>
<dbReference type="EMBL" id="JAUUTY010000004">
    <property type="protein sequence ID" value="KAK1648659.1"/>
    <property type="molecule type" value="Genomic_DNA"/>
</dbReference>
<dbReference type="PROSITE" id="PS50076">
    <property type="entry name" value="DNAJ_2"/>
    <property type="match status" value="1"/>
</dbReference>
<evidence type="ECO:0000313" key="4">
    <source>
        <dbReference type="Proteomes" id="UP001231189"/>
    </source>
</evidence>
<dbReference type="InterPro" id="IPR001623">
    <property type="entry name" value="DnaJ_domain"/>
</dbReference>
<dbReference type="Pfam" id="PF11926">
    <property type="entry name" value="DUF3444"/>
    <property type="match status" value="2"/>
</dbReference>
<dbReference type="InterPro" id="IPR036869">
    <property type="entry name" value="J_dom_sf"/>
</dbReference>
<feature type="domain" description="J" evidence="2">
    <location>
        <begin position="66"/>
        <end position="130"/>
    </location>
</feature>
<feature type="region of interest" description="Disordered" evidence="1">
    <location>
        <begin position="394"/>
        <end position="417"/>
    </location>
</feature>
<dbReference type="Pfam" id="PF00226">
    <property type="entry name" value="DnaJ"/>
    <property type="match status" value="1"/>
</dbReference>
<protein>
    <recommendedName>
        <fullName evidence="2">J domain-containing protein</fullName>
    </recommendedName>
</protein>
<evidence type="ECO:0000259" key="2">
    <source>
        <dbReference type="PROSITE" id="PS50076"/>
    </source>
</evidence>
<dbReference type="AlphaFoldDB" id="A0AAD8SAW7"/>
<sequence length="904" mass="101840">MECNREEALRAIEIAAKKLENKDFVGSRRVALKAQRLNPELEHIHRLLTVCEVHCAAVAKINEDLDWYSILQVDATADDTVIRKQYDKLANWLQPDKNTLSGAEVALKLVSEASEILCDRTKRSLYDIKRQNACKHVINNATHLSSKTGANRSHVGCKQPPAFVPVFWTMCPHCRKRFVYYKRNFLVHCDDCGKLFFAFKLHEQAVPSSFLSDSGNNAQVLPGKFSGQLHGGTNQHAQYTNMCSAERNIDSEPTMNAAPLDDHRKWDDRAGGNEEGNCSEAKIDVVLFSAIKQPKSPVADKESVSNLTLDLPDPNFISTQNLRSEDAPPGPNIAGSSSVQRLGKRMQDNGADCYDVTDSCNNKRQRKHDTPSSSYEQITDDIAATAAAENHAFSRVDSQDGGSARHETNQQSYKEASGISHQNLGSHAITYHYPDFFDFGKFRDVNKIAVDQIWALYDNLDDMPRIYALVKHIDTSNLRVQLTWLEHNSRNEQEANWSNKELPVSCGNFCLGGETKVLQDLSMYLSHRVSSTKGKNGNSYEINPSKGEVWALYKGWSMQWSSDADNHRSYGYDIVEVLSVGSTSADVTVSLLMRVDGFVSLFTQAKDKPFFSIPSSELLRFSHSIPFYRTNGNERVGVPEGLLELDTAALPSDLGTFPLVSLESCMPSEDVYYTYPESEFHNFERDRSCQKFESGQIWALYNDTDTFPNVYGWVNKVETQPFEVHLTWLESCCQHVQEKLLLGQDVPVSCGKFKIRSWKTKYGGTHTFSHLAENSQIDTNWQVNILPKMGEVWAIYKNWSPDRIPSSNNHTNNCFEYAIGEIVKCSKRSTLFSFLTKVDGYVAVFKPDITKGVLKIPVKENLRFSHRIPLFRLTKEKGGRLRDFYELDPASVPGAFLQQGGPGN</sequence>
<keyword evidence="4" id="KW-1185">Reference proteome</keyword>
<dbReference type="Proteomes" id="UP001231189">
    <property type="component" value="Unassembled WGS sequence"/>
</dbReference>
<dbReference type="Gene3D" id="1.10.287.110">
    <property type="entry name" value="DnaJ domain"/>
    <property type="match status" value="1"/>
</dbReference>
<dbReference type="CDD" id="cd06257">
    <property type="entry name" value="DnaJ"/>
    <property type="match status" value="1"/>
</dbReference>